<comment type="caution">
    <text evidence="2">The sequence shown here is derived from an EMBL/GenBank/DDBJ whole genome shotgun (WGS) entry which is preliminary data.</text>
</comment>
<proteinExistence type="predicted"/>
<dbReference type="Proteomes" id="UP001223586">
    <property type="component" value="Unassembled WGS sequence"/>
</dbReference>
<dbReference type="RefSeq" id="WP_307232063.1">
    <property type="nucleotide sequence ID" value="NZ_JAUSTT010000027.1"/>
</dbReference>
<dbReference type="SUPFAM" id="SSF57997">
    <property type="entry name" value="Tropomyosin"/>
    <property type="match status" value="1"/>
</dbReference>
<organism evidence="2 3">
    <name type="scientific">Bacillus chungangensis</name>
    <dbReference type="NCBI Taxonomy" id="587633"/>
    <lineage>
        <taxon>Bacteria</taxon>
        <taxon>Bacillati</taxon>
        <taxon>Bacillota</taxon>
        <taxon>Bacilli</taxon>
        <taxon>Bacillales</taxon>
        <taxon>Bacillaceae</taxon>
        <taxon>Bacillus</taxon>
    </lineage>
</organism>
<accession>A0ABT9WWW6</accession>
<evidence type="ECO:0000313" key="2">
    <source>
        <dbReference type="EMBL" id="MDQ0177773.1"/>
    </source>
</evidence>
<sequence>MSEKLLQLIVEKLNHIETDLCSIKDEQQLMKADIQSIKDEQQLMKAEIQTMKEDIQTMKEDIQTMKEDIRRLEAKLDSVTTQVGHNTEETVKINYIADKVNEHDLDIKMLKKMVAM</sequence>
<protein>
    <submittedName>
        <fullName evidence="2">Uncharacterized protein</fullName>
    </submittedName>
</protein>
<keyword evidence="3" id="KW-1185">Reference proteome</keyword>
<evidence type="ECO:0000313" key="3">
    <source>
        <dbReference type="Proteomes" id="UP001223586"/>
    </source>
</evidence>
<feature type="coiled-coil region" evidence="1">
    <location>
        <begin position="34"/>
        <end position="82"/>
    </location>
</feature>
<dbReference type="Gene3D" id="1.20.5.190">
    <property type="match status" value="1"/>
</dbReference>
<reference evidence="2 3" key="1">
    <citation type="submission" date="2023-07" db="EMBL/GenBank/DDBJ databases">
        <title>Genomic Encyclopedia of Type Strains, Phase IV (KMG-IV): sequencing the most valuable type-strain genomes for metagenomic binning, comparative biology and taxonomic classification.</title>
        <authorList>
            <person name="Goeker M."/>
        </authorList>
    </citation>
    <scope>NUCLEOTIDE SEQUENCE [LARGE SCALE GENOMIC DNA]</scope>
    <source>
        <strain evidence="2 3">DSM 23837</strain>
    </source>
</reference>
<dbReference type="EMBL" id="JAUSTT010000027">
    <property type="protein sequence ID" value="MDQ0177773.1"/>
    <property type="molecule type" value="Genomic_DNA"/>
</dbReference>
<gene>
    <name evidence="2" type="ORF">J2S08_003654</name>
</gene>
<evidence type="ECO:0000256" key="1">
    <source>
        <dbReference type="SAM" id="Coils"/>
    </source>
</evidence>
<keyword evidence="1" id="KW-0175">Coiled coil</keyword>
<name>A0ABT9WWW6_9BACI</name>